<sequence>MDLDPSGEAVRHGQGGFVFQRFHTKESPERTDSFRNSLMRTHSNVTAAEGQPVLSILVHEDTVNAVLIFWLVSLCMGLESPLRWELNKPRFTLQLGKAHIVAVADGQLVGPHGDICAIVEVKRQTLRSSPAKALRQMGIEKIVMALQPVAEYFNSLGIDDSKASDSEISMDEKTEFLNLKLMGPF</sequence>
<dbReference type="VEuPathDB" id="FungiDB:ASPZODRAFT_11477"/>
<dbReference type="GeneID" id="34607555"/>
<keyword evidence="2" id="KW-1185">Reference proteome</keyword>
<dbReference type="RefSeq" id="XP_022585121.1">
    <property type="nucleotide sequence ID" value="XM_022721090.1"/>
</dbReference>
<dbReference type="Proteomes" id="UP000184188">
    <property type="component" value="Unassembled WGS sequence"/>
</dbReference>
<protein>
    <submittedName>
        <fullName evidence="1">Uncharacterized protein</fullName>
    </submittedName>
</protein>
<dbReference type="AlphaFoldDB" id="A0A1L9SU17"/>
<gene>
    <name evidence="1" type="ORF">ASPZODRAFT_11477</name>
</gene>
<dbReference type="EMBL" id="KV878336">
    <property type="protein sequence ID" value="OJJ50611.1"/>
    <property type="molecule type" value="Genomic_DNA"/>
</dbReference>
<evidence type="ECO:0000313" key="2">
    <source>
        <dbReference type="Proteomes" id="UP000184188"/>
    </source>
</evidence>
<reference evidence="2" key="1">
    <citation type="journal article" date="2017" name="Genome Biol.">
        <title>Comparative genomics reveals high biological diversity and specific adaptations in the industrially and medically important fungal genus Aspergillus.</title>
        <authorList>
            <person name="de Vries R.P."/>
            <person name="Riley R."/>
            <person name="Wiebenga A."/>
            <person name="Aguilar-Osorio G."/>
            <person name="Amillis S."/>
            <person name="Uchima C.A."/>
            <person name="Anderluh G."/>
            <person name="Asadollahi M."/>
            <person name="Askin M."/>
            <person name="Barry K."/>
            <person name="Battaglia E."/>
            <person name="Bayram O."/>
            <person name="Benocci T."/>
            <person name="Braus-Stromeyer S.A."/>
            <person name="Caldana C."/>
            <person name="Canovas D."/>
            <person name="Cerqueira G.C."/>
            <person name="Chen F."/>
            <person name="Chen W."/>
            <person name="Choi C."/>
            <person name="Clum A."/>
            <person name="Dos Santos R.A."/>
            <person name="Damasio A.R."/>
            <person name="Diallinas G."/>
            <person name="Emri T."/>
            <person name="Fekete E."/>
            <person name="Flipphi M."/>
            <person name="Freyberg S."/>
            <person name="Gallo A."/>
            <person name="Gournas C."/>
            <person name="Habgood R."/>
            <person name="Hainaut M."/>
            <person name="Harispe M.L."/>
            <person name="Henrissat B."/>
            <person name="Hilden K.S."/>
            <person name="Hope R."/>
            <person name="Hossain A."/>
            <person name="Karabika E."/>
            <person name="Karaffa L."/>
            <person name="Karanyi Z."/>
            <person name="Krasevec N."/>
            <person name="Kuo A."/>
            <person name="Kusch H."/>
            <person name="LaButti K."/>
            <person name="Lagendijk E.L."/>
            <person name="Lapidus A."/>
            <person name="Levasseur A."/>
            <person name="Lindquist E."/>
            <person name="Lipzen A."/>
            <person name="Logrieco A.F."/>
            <person name="MacCabe A."/>
            <person name="Maekelae M.R."/>
            <person name="Malavazi I."/>
            <person name="Melin P."/>
            <person name="Meyer V."/>
            <person name="Mielnichuk N."/>
            <person name="Miskei M."/>
            <person name="Molnar A.P."/>
            <person name="Mule G."/>
            <person name="Ngan C.Y."/>
            <person name="Orejas M."/>
            <person name="Orosz E."/>
            <person name="Ouedraogo J.P."/>
            <person name="Overkamp K.M."/>
            <person name="Park H.-S."/>
            <person name="Perrone G."/>
            <person name="Piumi F."/>
            <person name="Punt P.J."/>
            <person name="Ram A.F."/>
            <person name="Ramon A."/>
            <person name="Rauscher S."/>
            <person name="Record E."/>
            <person name="Riano-Pachon D.M."/>
            <person name="Robert V."/>
            <person name="Roehrig J."/>
            <person name="Ruller R."/>
            <person name="Salamov A."/>
            <person name="Salih N.S."/>
            <person name="Samson R.A."/>
            <person name="Sandor E."/>
            <person name="Sanguinetti M."/>
            <person name="Schuetze T."/>
            <person name="Sepcic K."/>
            <person name="Shelest E."/>
            <person name="Sherlock G."/>
            <person name="Sophianopoulou V."/>
            <person name="Squina F.M."/>
            <person name="Sun H."/>
            <person name="Susca A."/>
            <person name="Todd R.B."/>
            <person name="Tsang A."/>
            <person name="Unkles S.E."/>
            <person name="van de Wiele N."/>
            <person name="van Rossen-Uffink D."/>
            <person name="Oliveira J.V."/>
            <person name="Vesth T.C."/>
            <person name="Visser J."/>
            <person name="Yu J.-H."/>
            <person name="Zhou M."/>
            <person name="Andersen M.R."/>
            <person name="Archer D.B."/>
            <person name="Baker S.E."/>
            <person name="Benoit I."/>
            <person name="Brakhage A.A."/>
            <person name="Braus G.H."/>
            <person name="Fischer R."/>
            <person name="Frisvad J.C."/>
            <person name="Goldman G.H."/>
            <person name="Houbraken J."/>
            <person name="Oakley B."/>
            <person name="Pocsi I."/>
            <person name="Scazzocchio C."/>
            <person name="Seiboth B."/>
            <person name="vanKuyk P.A."/>
            <person name="Wortman J."/>
            <person name="Dyer P.S."/>
            <person name="Grigoriev I.V."/>
        </authorList>
    </citation>
    <scope>NUCLEOTIDE SEQUENCE [LARGE SCALE GENOMIC DNA]</scope>
    <source>
        <strain evidence="2">CBS 506.65</strain>
    </source>
</reference>
<accession>A0A1L9SU17</accession>
<organism evidence="1 2">
    <name type="scientific">Penicilliopsis zonata CBS 506.65</name>
    <dbReference type="NCBI Taxonomy" id="1073090"/>
    <lineage>
        <taxon>Eukaryota</taxon>
        <taxon>Fungi</taxon>
        <taxon>Dikarya</taxon>
        <taxon>Ascomycota</taxon>
        <taxon>Pezizomycotina</taxon>
        <taxon>Eurotiomycetes</taxon>
        <taxon>Eurotiomycetidae</taxon>
        <taxon>Eurotiales</taxon>
        <taxon>Aspergillaceae</taxon>
        <taxon>Penicilliopsis</taxon>
    </lineage>
</organism>
<proteinExistence type="predicted"/>
<evidence type="ECO:0000313" key="1">
    <source>
        <dbReference type="EMBL" id="OJJ50611.1"/>
    </source>
</evidence>
<name>A0A1L9SU17_9EURO</name>